<dbReference type="Gene3D" id="2.60.40.200">
    <property type="entry name" value="Superoxide dismutase, copper/zinc binding domain"/>
    <property type="match status" value="1"/>
</dbReference>
<dbReference type="GO" id="GO:0006801">
    <property type="term" value="P:superoxide metabolic process"/>
    <property type="evidence" value="ECO:0007669"/>
    <property type="project" value="InterPro"/>
</dbReference>
<organism evidence="3">
    <name type="scientific">Tetranychus urticae</name>
    <name type="common">Two-spotted spider mite</name>
    <dbReference type="NCBI Taxonomy" id="32264"/>
    <lineage>
        <taxon>Eukaryota</taxon>
        <taxon>Metazoa</taxon>
        <taxon>Ecdysozoa</taxon>
        <taxon>Arthropoda</taxon>
        <taxon>Chelicerata</taxon>
        <taxon>Arachnida</taxon>
        <taxon>Acari</taxon>
        <taxon>Acariformes</taxon>
        <taxon>Trombidiformes</taxon>
        <taxon>Prostigmata</taxon>
        <taxon>Eleutherengona</taxon>
        <taxon>Raphignathae</taxon>
        <taxon>Tetranychoidea</taxon>
        <taxon>Tetranychidae</taxon>
        <taxon>Tetranychus</taxon>
    </lineage>
</organism>
<name>A0AAF1BVR9_TETUR</name>
<dbReference type="PANTHER" id="PTHR10003">
    <property type="entry name" value="SUPEROXIDE DISMUTASE CU-ZN -RELATED"/>
    <property type="match status" value="1"/>
</dbReference>
<dbReference type="AlphaFoldDB" id="A0AAF1BVR9"/>
<accession>A0AAF1BVR9</accession>
<feature type="signal peptide" evidence="1">
    <location>
        <begin position="1"/>
        <end position="17"/>
    </location>
</feature>
<dbReference type="InterPro" id="IPR036423">
    <property type="entry name" value="SOD-like_Cu/Zn_dom_sf"/>
</dbReference>
<dbReference type="GO" id="GO:0005507">
    <property type="term" value="F:copper ion binding"/>
    <property type="evidence" value="ECO:0007669"/>
    <property type="project" value="InterPro"/>
</dbReference>
<evidence type="ECO:0000256" key="1">
    <source>
        <dbReference type="SAM" id="SignalP"/>
    </source>
</evidence>
<dbReference type="EMBL" id="OR753357">
    <property type="protein sequence ID" value="WPD49227.1"/>
    <property type="molecule type" value="mRNA"/>
</dbReference>
<protein>
    <submittedName>
        <fullName evidence="3">Superoxide dismutase Cu-Zn</fullName>
    </submittedName>
</protein>
<dbReference type="SMR" id="A0AAF1BVR9"/>
<proteinExistence type="evidence at transcript level"/>
<dbReference type="InterPro" id="IPR024134">
    <property type="entry name" value="SOD_Cu/Zn_/chaperone"/>
</dbReference>
<evidence type="ECO:0000259" key="2">
    <source>
        <dbReference type="Pfam" id="PF00080"/>
    </source>
</evidence>
<feature type="domain" description="Superoxide dismutase copper/zinc binding" evidence="2">
    <location>
        <begin position="81"/>
        <end position="214"/>
    </location>
</feature>
<dbReference type="InterPro" id="IPR001424">
    <property type="entry name" value="SOD_Cu_Zn_dom"/>
</dbReference>
<dbReference type="SUPFAM" id="SSF49329">
    <property type="entry name" value="Cu,Zn superoxide dismutase-like"/>
    <property type="match status" value="1"/>
</dbReference>
<dbReference type="CDD" id="cd00305">
    <property type="entry name" value="Cu-Zn_Superoxide_Dismutase"/>
    <property type="match status" value="1"/>
</dbReference>
<sequence length="232" mass="25144">MKISFCFLILLVTKILSQSTDSSVDYHGDEGFERDVQPTEANEIASESSPVTLPPPNTHPINNVYLNPIFAEAIIRGGSNVRGVIYFQNSWNGVGIYGIVCGLRPGNHGFHIHQFGSILSGCDASGPHFSMIRWYHGGPTDKYRHAGDLGNLQADQRGIAFINQFNSQITLKPANNSVLGRAILVHEWPDDLGVGRKDSNITGNVGKAIACGVIGLRPDKPQFPTACPPPNI</sequence>
<keyword evidence="1" id="KW-0732">Signal</keyword>
<dbReference type="PRINTS" id="PR00068">
    <property type="entry name" value="CUZNDISMTASE"/>
</dbReference>
<feature type="chain" id="PRO_5042065717" evidence="1">
    <location>
        <begin position="18"/>
        <end position="232"/>
    </location>
</feature>
<dbReference type="Pfam" id="PF00080">
    <property type="entry name" value="Sod_Cu"/>
    <property type="match status" value="1"/>
</dbReference>
<gene>
    <name evidence="3" type="primary">SOD3</name>
</gene>
<reference evidence="3" key="1">
    <citation type="submission" date="2023-10" db="EMBL/GenBank/DDBJ databases">
        <authorList>
            <person name="Wei B."/>
            <person name="Shang S.Q."/>
        </authorList>
    </citation>
    <scope>NUCLEOTIDE SEQUENCE</scope>
    <source>
        <strain evidence="3">TuSOD3</strain>
    </source>
</reference>
<evidence type="ECO:0000313" key="3">
    <source>
        <dbReference type="EMBL" id="WPD49227.1"/>
    </source>
</evidence>